<reference evidence="3" key="2">
    <citation type="journal article" date="2018" name="Environ. Microbiol.">
        <title>Bloom of a denitrifying methanotroph, 'Candidatus Methylomirabilis limnetica', in a deep stratified lake.</title>
        <authorList>
            <person name="Graf J.S."/>
            <person name="Mayr M.J."/>
            <person name="Marchant H.K."/>
            <person name="Tienken D."/>
            <person name="Hach P.F."/>
            <person name="Brand A."/>
            <person name="Schubert C.J."/>
            <person name="Kuypers M.M."/>
            <person name="Milucka J."/>
        </authorList>
    </citation>
    <scope>NUCLEOTIDE SEQUENCE [LARGE SCALE GENOMIC DNA]</scope>
    <source>
        <strain evidence="3">Zug</strain>
    </source>
</reference>
<comment type="caution">
    <text evidence="2">The sequence shown here is derived from an EMBL/GenBank/DDBJ whole genome shotgun (WGS) entry which is preliminary data.</text>
</comment>
<dbReference type="Pfam" id="PF13470">
    <property type="entry name" value="PIN_3"/>
    <property type="match status" value="1"/>
</dbReference>
<dbReference type="InterPro" id="IPR002716">
    <property type="entry name" value="PIN_dom"/>
</dbReference>
<evidence type="ECO:0000313" key="3">
    <source>
        <dbReference type="Proteomes" id="UP000241436"/>
    </source>
</evidence>
<evidence type="ECO:0000313" key="2">
    <source>
        <dbReference type="EMBL" id="PTL36161.1"/>
    </source>
</evidence>
<proteinExistence type="predicted"/>
<accession>A0A2T4TYJ5</accession>
<keyword evidence="3" id="KW-1185">Reference proteome</keyword>
<dbReference type="InterPro" id="IPR002850">
    <property type="entry name" value="PIN_toxin-like"/>
</dbReference>
<dbReference type="NCBIfam" id="TIGR00305">
    <property type="entry name" value="putative toxin-antitoxin system toxin component, PIN family"/>
    <property type="match status" value="1"/>
</dbReference>
<dbReference type="Proteomes" id="UP000241436">
    <property type="component" value="Unassembled WGS sequence"/>
</dbReference>
<evidence type="ECO:0000259" key="1">
    <source>
        <dbReference type="Pfam" id="PF13470"/>
    </source>
</evidence>
<dbReference type="SUPFAM" id="SSF88723">
    <property type="entry name" value="PIN domain-like"/>
    <property type="match status" value="1"/>
</dbReference>
<dbReference type="PANTHER" id="PTHR34610">
    <property type="entry name" value="SSL7007 PROTEIN"/>
    <property type="match status" value="1"/>
</dbReference>
<protein>
    <submittedName>
        <fullName evidence="2">Putative toxin-antitoxin system toxin component, PIN family</fullName>
    </submittedName>
</protein>
<sequence length="127" mass="14356">MSGVFFSGPPFQILKAWRDRRIQIALSEEILQEYQRVGETLAARHPGVHLGSILDLLSVEADLFSSPDLPNPACEDRTDDKFFACALAARARIVVSGDKHLLKVNHYRGIEVIRPQEFVHRYLKAQS</sequence>
<reference evidence="2 3" key="1">
    <citation type="submission" date="2017-09" db="EMBL/GenBank/DDBJ databases">
        <title>Bloom of a denitrifying methanotroph, Candidatus Methylomirabilis limnetica, in a deep stratified lake.</title>
        <authorList>
            <person name="Graf J.S."/>
            <person name="Marchant H.K."/>
            <person name="Tienken D."/>
            <person name="Hach P.F."/>
            <person name="Brand A."/>
            <person name="Schubert C.J."/>
            <person name="Kuypers M.M."/>
            <person name="Milucka J."/>
        </authorList>
    </citation>
    <scope>NUCLEOTIDE SEQUENCE [LARGE SCALE GENOMIC DNA]</scope>
    <source>
        <strain evidence="2 3">Zug</strain>
    </source>
</reference>
<gene>
    <name evidence="2" type="ORF">CLG94_05735</name>
</gene>
<dbReference type="AlphaFoldDB" id="A0A2T4TYJ5"/>
<dbReference type="InterPro" id="IPR029060">
    <property type="entry name" value="PIN-like_dom_sf"/>
</dbReference>
<organism evidence="2 3">
    <name type="scientific">Candidatus Methylomirabilis limnetica</name>
    <dbReference type="NCBI Taxonomy" id="2033718"/>
    <lineage>
        <taxon>Bacteria</taxon>
        <taxon>Candidatus Methylomirabilota</taxon>
        <taxon>Candidatus Methylomirabilia</taxon>
        <taxon>Candidatus Methylomirabilales</taxon>
        <taxon>Candidatus Methylomirabilaceae</taxon>
        <taxon>Candidatus Methylomirabilis</taxon>
    </lineage>
</organism>
<name>A0A2T4TYJ5_9BACT</name>
<feature type="domain" description="PIN" evidence="1">
    <location>
        <begin position="3"/>
        <end position="100"/>
    </location>
</feature>
<dbReference type="EMBL" id="NVQC01000017">
    <property type="protein sequence ID" value="PTL36161.1"/>
    <property type="molecule type" value="Genomic_DNA"/>
</dbReference>
<dbReference type="PANTHER" id="PTHR34610:SF4">
    <property type="entry name" value="SLL8027 PROTEIN"/>
    <property type="match status" value="1"/>
</dbReference>